<organism evidence="1 2">
    <name type="scientific">Tricholomella constricta</name>
    <dbReference type="NCBI Taxonomy" id="117010"/>
    <lineage>
        <taxon>Eukaryota</taxon>
        <taxon>Fungi</taxon>
        <taxon>Dikarya</taxon>
        <taxon>Basidiomycota</taxon>
        <taxon>Agaricomycotina</taxon>
        <taxon>Agaricomycetes</taxon>
        <taxon>Agaricomycetidae</taxon>
        <taxon>Agaricales</taxon>
        <taxon>Tricholomatineae</taxon>
        <taxon>Lyophyllaceae</taxon>
        <taxon>Tricholomella</taxon>
    </lineage>
</organism>
<dbReference type="OrthoDB" id="3067792at2759"/>
<name>A0A8H5H7I4_9AGAR</name>
<comment type="caution">
    <text evidence="1">The sequence shown here is derived from an EMBL/GenBank/DDBJ whole genome shotgun (WGS) entry which is preliminary data.</text>
</comment>
<gene>
    <name evidence="1" type="ORF">D9615_006720</name>
</gene>
<keyword evidence="2" id="KW-1185">Reference proteome</keyword>
<sequence>MLALVLRRPVIHFARLYSTCIADTPPLKQRMKHTSRRIQTLNWELLTASDFVDVSHLRQPSIRLHTGSARIAYMASSIQNKKPFPPNTRGFLYWHHDPSLPPTNAGIRLRLVPEPDPTLFSTGTDLLYPNAMPWSIDLVKLACNRTYASIKAKLIAERFVDTASIESLEKGTANHRWNSTFIHKLDQPFELDLTRHLNIIHIISPTRSGKTHLRDLLRDQRASVQSVPYTGRILVRFEPSPFPEHGRPAPRPPVIVLRVLKILIPIKVIPPQYDMYVLVPVEGALLEKKSPCGLSNRLFTIDLEKAPKCHKDLNILVEDAAAAF</sequence>
<dbReference type="EMBL" id="JAACJP010000022">
    <property type="protein sequence ID" value="KAF5377835.1"/>
    <property type="molecule type" value="Genomic_DNA"/>
</dbReference>
<proteinExistence type="predicted"/>
<evidence type="ECO:0000313" key="2">
    <source>
        <dbReference type="Proteomes" id="UP000565441"/>
    </source>
</evidence>
<accession>A0A8H5H7I4</accession>
<dbReference type="AlphaFoldDB" id="A0A8H5H7I4"/>
<dbReference type="Proteomes" id="UP000565441">
    <property type="component" value="Unassembled WGS sequence"/>
</dbReference>
<protein>
    <submittedName>
        <fullName evidence="1">Uncharacterized protein</fullName>
    </submittedName>
</protein>
<evidence type="ECO:0000313" key="1">
    <source>
        <dbReference type="EMBL" id="KAF5377835.1"/>
    </source>
</evidence>
<reference evidence="1 2" key="1">
    <citation type="journal article" date="2020" name="ISME J.">
        <title>Uncovering the hidden diversity of litter-decomposition mechanisms in mushroom-forming fungi.</title>
        <authorList>
            <person name="Floudas D."/>
            <person name="Bentzer J."/>
            <person name="Ahren D."/>
            <person name="Johansson T."/>
            <person name="Persson P."/>
            <person name="Tunlid A."/>
        </authorList>
    </citation>
    <scope>NUCLEOTIDE SEQUENCE [LARGE SCALE GENOMIC DNA]</scope>
    <source>
        <strain evidence="1 2">CBS 661.87</strain>
    </source>
</reference>